<gene>
    <name evidence="3" type="ORF">A8C32_13630</name>
</gene>
<dbReference type="PANTHER" id="PTHR10009:SF18">
    <property type="entry name" value="PROTEIN YELLOW-LIKE PROTEIN"/>
    <property type="match status" value="1"/>
</dbReference>
<comment type="subcellular location">
    <subcellularLocation>
        <location evidence="1">Secreted</location>
    </subcellularLocation>
</comment>
<proteinExistence type="predicted"/>
<dbReference type="InterPro" id="IPR017996">
    <property type="entry name" value="MRJP/yellow-related"/>
</dbReference>
<dbReference type="Gene3D" id="2.120.10.30">
    <property type="entry name" value="TolB, C-terminal domain"/>
    <property type="match status" value="1"/>
</dbReference>
<dbReference type="EMBL" id="MDJD01000014">
    <property type="protein sequence ID" value="OEK08945.1"/>
    <property type="molecule type" value="Genomic_DNA"/>
</dbReference>
<dbReference type="SUPFAM" id="SSF63829">
    <property type="entry name" value="Calcium-dependent phosphotriesterase"/>
    <property type="match status" value="1"/>
</dbReference>
<evidence type="ECO:0000256" key="1">
    <source>
        <dbReference type="ARBA" id="ARBA00004613"/>
    </source>
</evidence>
<accession>A0A1E5TC49</accession>
<dbReference type="PROSITE" id="PS51257">
    <property type="entry name" value="PROKAR_LIPOPROTEIN"/>
    <property type="match status" value="1"/>
</dbReference>
<sequence length="356" mass="40116">MKNHIIFSLVFTLISCNTTIKKQALKNLEQPIGTLEIVAEMDINPGNVAVSNEGRIFSSIHPIRAKKLQLVEITSKNTYVPFPNKQIQSTAETKSDDKLDAPLGILFDNQNRLWVVDAGLNIGKTRLFAYNIDTKKELFHFDIPKELAPNTSFVQDVAVDEKNGFAYLADFGNPGIIVVDINNNNFRKIIDLPSMQAEDIDMVIDNKVQYFMGNPARIGLNPITLSADRETLYFGAMSGTKWYHLPTQPIRSGKEDSEITKLISVLGKKPISDGVATDDVANHYFTNIQNNSIDILSKTGILSTLKKDKLLDWPDNVRIYKDWLYIAVNQLHKSPAFTGEKDISEAPFRILRLKYR</sequence>
<dbReference type="GO" id="GO:0005576">
    <property type="term" value="C:extracellular region"/>
    <property type="evidence" value="ECO:0007669"/>
    <property type="project" value="UniProtKB-SubCell"/>
</dbReference>
<dbReference type="STRING" id="1849968.A8C32_13630"/>
<organism evidence="3 4">
    <name type="scientific">Flavivirga aquatica</name>
    <dbReference type="NCBI Taxonomy" id="1849968"/>
    <lineage>
        <taxon>Bacteria</taxon>
        <taxon>Pseudomonadati</taxon>
        <taxon>Bacteroidota</taxon>
        <taxon>Flavobacteriia</taxon>
        <taxon>Flavobacteriales</taxon>
        <taxon>Flavobacteriaceae</taxon>
        <taxon>Flavivirga</taxon>
    </lineage>
</organism>
<evidence type="ECO:0008006" key="5">
    <source>
        <dbReference type="Google" id="ProtNLM"/>
    </source>
</evidence>
<keyword evidence="2" id="KW-0964">Secreted</keyword>
<dbReference type="Pfam" id="PF03022">
    <property type="entry name" value="MRJP"/>
    <property type="match status" value="1"/>
</dbReference>
<dbReference type="OrthoDB" id="9797664at2"/>
<evidence type="ECO:0000256" key="2">
    <source>
        <dbReference type="ARBA" id="ARBA00022525"/>
    </source>
</evidence>
<comment type="caution">
    <text evidence="3">The sequence shown here is derived from an EMBL/GenBank/DDBJ whole genome shotgun (WGS) entry which is preliminary data.</text>
</comment>
<keyword evidence="4" id="KW-1185">Reference proteome</keyword>
<dbReference type="AlphaFoldDB" id="A0A1E5TC49"/>
<evidence type="ECO:0000313" key="3">
    <source>
        <dbReference type="EMBL" id="OEK08945.1"/>
    </source>
</evidence>
<dbReference type="RefSeq" id="WP_069829200.1">
    <property type="nucleotide sequence ID" value="NZ_MDJD01000014.1"/>
</dbReference>
<name>A0A1E5TC49_9FLAO</name>
<reference evidence="3 4" key="1">
    <citation type="submission" date="2016-05" db="EMBL/GenBank/DDBJ databases">
        <title>Draft Genome Sequence of Algibacter sp. Strain SK-16 Isolated from the Surface Water of Aburatsubo Inlet.</title>
        <authorList>
            <person name="Wong S.-K."/>
            <person name="Yoshizawa S."/>
            <person name="Nakajima Y."/>
            <person name="Ogura Y."/>
            <person name="Tetsuya H."/>
            <person name="Hamasaki K."/>
        </authorList>
    </citation>
    <scope>NUCLEOTIDE SEQUENCE [LARGE SCALE GENOMIC DNA]</scope>
    <source>
        <strain evidence="3 4">SK-16</strain>
    </source>
</reference>
<dbReference type="InterPro" id="IPR011042">
    <property type="entry name" value="6-blade_b-propeller_TolB-like"/>
</dbReference>
<dbReference type="PANTHER" id="PTHR10009">
    <property type="entry name" value="PROTEIN YELLOW-RELATED"/>
    <property type="match status" value="1"/>
</dbReference>
<evidence type="ECO:0000313" key="4">
    <source>
        <dbReference type="Proteomes" id="UP000095713"/>
    </source>
</evidence>
<protein>
    <recommendedName>
        <fullName evidence="5">Major royal jelly protein</fullName>
    </recommendedName>
</protein>
<dbReference type="Proteomes" id="UP000095713">
    <property type="component" value="Unassembled WGS sequence"/>
</dbReference>